<sequence length="543" mass="60044">MKSLIFIALFTLIGAYASLPQINVSCIEDNGMDGNGIPHEWLHKPDGSPSALKALAILLADRREGHSELALNISWAINIDQSNRYLTGTWINVGEKSFRCRYSPPIIEVNVSGHEQLWFHFTDTPAQPGKVYEIHAFNLPTPPIGSDATSKSERFTTPDCSNERMKALEACLRDPEWKPNISSVFSNGQVEVSFGSKKSYTKYGLELWRCPQECMETGTVVSEKTCFTDGESRGTTTFNISTWPCDSLYVVITPLFPKCNMCIEKIAQVDCSAKRKEMERPTAKPLRWPLLLGLSCIMMLLVSAMALMWYAASRAHSGFGKISQSPPPVSVLVVYPAESRAFQRAVGAFAEFLQSQWRCSVAIDVWQRGRVAEQGPMRWLATQVERADRVLVVCTPRTEPRDSTDGQCHLPGLKDHAVPATTEDVFSLALNVVGGQAQNPAALRKYCAVHLGGRVDRTCLPAALRPCESFSMMKDVDELGRHLHSAPGWEASCFPPVVLKPGAVNSNANGRLREAIRELEKWQNPESCSRGGAATRITLEAQL</sequence>
<keyword evidence="4 10" id="KW-0732">Signal</keyword>
<evidence type="ECO:0000256" key="9">
    <source>
        <dbReference type="SAM" id="Phobius"/>
    </source>
</evidence>
<evidence type="ECO:0000256" key="1">
    <source>
        <dbReference type="ARBA" id="ARBA00004251"/>
    </source>
</evidence>
<dbReference type="AlphaFoldDB" id="A0AAD7WFL7"/>
<reference evidence="12" key="1">
    <citation type="journal article" date="2023" name="Science">
        <title>Genome structures resolve the early diversification of teleost fishes.</title>
        <authorList>
            <person name="Parey E."/>
            <person name="Louis A."/>
            <person name="Montfort J."/>
            <person name="Bouchez O."/>
            <person name="Roques C."/>
            <person name="Iampietro C."/>
            <person name="Lluch J."/>
            <person name="Castinel A."/>
            <person name="Donnadieu C."/>
            <person name="Desvignes T."/>
            <person name="Floi Bucao C."/>
            <person name="Jouanno E."/>
            <person name="Wen M."/>
            <person name="Mejri S."/>
            <person name="Dirks R."/>
            <person name="Jansen H."/>
            <person name="Henkel C."/>
            <person name="Chen W.J."/>
            <person name="Zahm M."/>
            <person name="Cabau C."/>
            <person name="Klopp C."/>
            <person name="Thompson A.W."/>
            <person name="Robinson-Rechavi M."/>
            <person name="Braasch I."/>
            <person name="Lecointre G."/>
            <person name="Bobe J."/>
            <person name="Postlethwait J.H."/>
            <person name="Berthelot C."/>
            <person name="Roest Crollius H."/>
            <person name="Guiguen Y."/>
        </authorList>
    </citation>
    <scope>NUCLEOTIDE SEQUENCE</scope>
    <source>
        <strain evidence="12">NC1722</strain>
    </source>
</reference>
<evidence type="ECO:0000256" key="10">
    <source>
        <dbReference type="SAM" id="SignalP"/>
    </source>
</evidence>
<comment type="subcellular location">
    <subcellularLocation>
        <location evidence="1">Cell membrane</location>
        <topology evidence="1">Single-pass type I membrane protein</topology>
    </subcellularLocation>
</comment>
<dbReference type="Gene3D" id="2.60.40.2150">
    <property type="entry name" value="Interleukin-17 receptor A/B, fibronectin-III-like domain 2"/>
    <property type="match status" value="1"/>
</dbReference>
<keyword evidence="2" id="KW-1003">Cell membrane</keyword>
<dbReference type="GO" id="GO:0005886">
    <property type="term" value="C:plasma membrane"/>
    <property type="evidence" value="ECO:0007669"/>
    <property type="project" value="UniProtKB-SubCell"/>
</dbReference>
<dbReference type="PANTHER" id="PTHR15583">
    <property type="entry name" value="INTERLEUKIN-17 RECEPTOR"/>
    <property type="match status" value="1"/>
</dbReference>
<evidence type="ECO:0000313" key="13">
    <source>
        <dbReference type="Proteomes" id="UP001221898"/>
    </source>
</evidence>
<keyword evidence="7" id="KW-0675">Receptor</keyword>
<feature type="domain" description="SEFIR" evidence="11">
    <location>
        <begin position="328"/>
        <end position="481"/>
    </location>
</feature>
<feature type="chain" id="PRO_5042289237" description="SEFIR domain-containing protein" evidence="10">
    <location>
        <begin position="18"/>
        <end position="543"/>
    </location>
</feature>
<feature type="signal peptide" evidence="10">
    <location>
        <begin position="1"/>
        <end position="17"/>
    </location>
</feature>
<dbReference type="InterPro" id="IPR013568">
    <property type="entry name" value="SEFIR_dom"/>
</dbReference>
<dbReference type="InterPro" id="IPR038683">
    <property type="entry name" value="IL17RA/B_FnIII-like_1_sf"/>
</dbReference>
<dbReference type="PROSITE" id="PS51534">
    <property type="entry name" value="SEFIR"/>
    <property type="match status" value="1"/>
</dbReference>
<evidence type="ECO:0000256" key="4">
    <source>
        <dbReference type="ARBA" id="ARBA00022729"/>
    </source>
</evidence>
<dbReference type="EMBL" id="JAINUG010000122">
    <property type="protein sequence ID" value="KAJ8394800.1"/>
    <property type="molecule type" value="Genomic_DNA"/>
</dbReference>
<gene>
    <name evidence="12" type="ORF">AAFF_G00041550</name>
</gene>
<evidence type="ECO:0000259" key="11">
    <source>
        <dbReference type="PROSITE" id="PS51534"/>
    </source>
</evidence>
<dbReference type="InterPro" id="IPR043046">
    <property type="entry name" value="IL17RA/B_FnIII-like_2_sf"/>
</dbReference>
<name>A0AAD7WFL7_9TELE</name>
<dbReference type="Proteomes" id="UP001221898">
    <property type="component" value="Unassembled WGS sequence"/>
</dbReference>
<dbReference type="Gene3D" id="3.40.50.11530">
    <property type="match status" value="1"/>
</dbReference>
<evidence type="ECO:0000256" key="2">
    <source>
        <dbReference type="ARBA" id="ARBA00022475"/>
    </source>
</evidence>
<keyword evidence="5 9" id="KW-1133">Transmembrane helix</keyword>
<dbReference type="GO" id="GO:0030368">
    <property type="term" value="F:interleukin-17 receptor activity"/>
    <property type="evidence" value="ECO:0007669"/>
    <property type="project" value="InterPro"/>
</dbReference>
<organism evidence="12 13">
    <name type="scientific">Aldrovandia affinis</name>
    <dbReference type="NCBI Taxonomy" id="143900"/>
    <lineage>
        <taxon>Eukaryota</taxon>
        <taxon>Metazoa</taxon>
        <taxon>Chordata</taxon>
        <taxon>Craniata</taxon>
        <taxon>Vertebrata</taxon>
        <taxon>Euteleostomi</taxon>
        <taxon>Actinopterygii</taxon>
        <taxon>Neopterygii</taxon>
        <taxon>Teleostei</taxon>
        <taxon>Notacanthiformes</taxon>
        <taxon>Halosauridae</taxon>
        <taxon>Aldrovandia</taxon>
    </lineage>
</organism>
<keyword evidence="3 9" id="KW-0812">Transmembrane</keyword>
<dbReference type="InterPro" id="IPR039465">
    <property type="entry name" value="IL-17_rcpt-like"/>
</dbReference>
<accession>A0AAD7WFL7</accession>
<keyword evidence="8" id="KW-0325">Glycoprotein</keyword>
<evidence type="ECO:0000256" key="7">
    <source>
        <dbReference type="ARBA" id="ARBA00023170"/>
    </source>
</evidence>
<proteinExistence type="predicted"/>
<evidence type="ECO:0000256" key="3">
    <source>
        <dbReference type="ARBA" id="ARBA00022692"/>
    </source>
</evidence>
<comment type="caution">
    <text evidence="12">The sequence shown here is derived from an EMBL/GenBank/DDBJ whole genome shotgun (WGS) entry which is preliminary data.</text>
</comment>
<keyword evidence="13" id="KW-1185">Reference proteome</keyword>
<evidence type="ECO:0000256" key="5">
    <source>
        <dbReference type="ARBA" id="ARBA00022989"/>
    </source>
</evidence>
<protein>
    <recommendedName>
        <fullName evidence="11">SEFIR domain-containing protein</fullName>
    </recommendedName>
</protein>
<evidence type="ECO:0000256" key="6">
    <source>
        <dbReference type="ARBA" id="ARBA00023136"/>
    </source>
</evidence>
<evidence type="ECO:0000313" key="12">
    <source>
        <dbReference type="EMBL" id="KAJ8394800.1"/>
    </source>
</evidence>
<dbReference type="Pfam" id="PF08357">
    <property type="entry name" value="SEFIR"/>
    <property type="match status" value="1"/>
</dbReference>
<dbReference type="PANTHER" id="PTHR15583:SF11">
    <property type="entry name" value="INTERLEUKIN-17 RECEPTOR B"/>
    <property type="match status" value="1"/>
</dbReference>
<dbReference type="InterPro" id="IPR032356">
    <property type="entry name" value="IL17R_A/B_N"/>
</dbReference>
<keyword evidence="6 9" id="KW-0472">Membrane</keyword>
<dbReference type="Pfam" id="PF16556">
    <property type="entry name" value="IL17R_fnIII_D1"/>
    <property type="match status" value="1"/>
</dbReference>
<feature type="transmembrane region" description="Helical" evidence="9">
    <location>
        <begin position="288"/>
        <end position="312"/>
    </location>
</feature>
<dbReference type="Gene3D" id="2.60.40.2160">
    <property type="entry name" value="Interleukin-17 receptor A/B, fibronectin-III-like domain 1"/>
    <property type="match status" value="1"/>
</dbReference>
<evidence type="ECO:0000256" key="8">
    <source>
        <dbReference type="ARBA" id="ARBA00023180"/>
    </source>
</evidence>